<evidence type="ECO:0000313" key="2">
    <source>
        <dbReference type="Proteomes" id="UP000499080"/>
    </source>
</evidence>
<accession>A0A4Y2LCC5</accession>
<dbReference type="AlphaFoldDB" id="A0A4Y2LCC5"/>
<organism evidence="1 2">
    <name type="scientific">Araneus ventricosus</name>
    <name type="common">Orbweaver spider</name>
    <name type="synonym">Epeira ventricosa</name>
    <dbReference type="NCBI Taxonomy" id="182803"/>
    <lineage>
        <taxon>Eukaryota</taxon>
        <taxon>Metazoa</taxon>
        <taxon>Ecdysozoa</taxon>
        <taxon>Arthropoda</taxon>
        <taxon>Chelicerata</taxon>
        <taxon>Arachnida</taxon>
        <taxon>Araneae</taxon>
        <taxon>Araneomorphae</taxon>
        <taxon>Entelegynae</taxon>
        <taxon>Araneoidea</taxon>
        <taxon>Araneidae</taxon>
        <taxon>Araneus</taxon>
    </lineage>
</organism>
<sequence length="163" mass="19039">MDKTYQEGIRQSPYEAMFGIKPKRGITSSFFLANKLQILKPKNNSKKLLILLKPKQQLEETVNTFEENLSHGHTENHTPKRNIEEHLQPTTSSYQALNEQHEFISIKKIGRERESSTSSNKMLRTSKKKKFVLLKLVRPYEYKSSMSTVVVQMAEMCWHLLLE</sequence>
<reference evidence="1 2" key="1">
    <citation type="journal article" date="2019" name="Sci. Rep.">
        <title>Orb-weaving spider Araneus ventricosus genome elucidates the spidroin gene catalogue.</title>
        <authorList>
            <person name="Kono N."/>
            <person name="Nakamura H."/>
            <person name="Ohtoshi R."/>
            <person name="Moran D.A.P."/>
            <person name="Shinohara A."/>
            <person name="Yoshida Y."/>
            <person name="Fujiwara M."/>
            <person name="Mori M."/>
            <person name="Tomita M."/>
            <person name="Arakawa K."/>
        </authorList>
    </citation>
    <scope>NUCLEOTIDE SEQUENCE [LARGE SCALE GENOMIC DNA]</scope>
</reference>
<proteinExistence type="predicted"/>
<keyword evidence="2" id="KW-1185">Reference proteome</keyword>
<comment type="caution">
    <text evidence="1">The sequence shown here is derived from an EMBL/GenBank/DDBJ whole genome shotgun (WGS) entry which is preliminary data.</text>
</comment>
<dbReference type="Proteomes" id="UP000499080">
    <property type="component" value="Unassembled WGS sequence"/>
</dbReference>
<dbReference type="EMBL" id="BGPR01005654">
    <property type="protein sequence ID" value="GBN12164.1"/>
    <property type="molecule type" value="Genomic_DNA"/>
</dbReference>
<evidence type="ECO:0000313" key="1">
    <source>
        <dbReference type="EMBL" id="GBN12164.1"/>
    </source>
</evidence>
<name>A0A4Y2LCC5_ARAVE</name>
<gene>
    <name evidence="1" type="ORF">AVEN_269033_1</name>
</gene>
<protein>
    <submittedName>
        <fullName evidence="1">Uncharacterized protein</fullName>
    </submittedName>
</protein>